<protein>
    <submittedName>
        <fullName evidence="2">Uncharacterized protein</fullName>
    </submittedName>
</protein>
<evidence type="ECO:0000256" key="1">
    <source>
        <dbReference type="SAM" id="MobiDB-lite"/>
    </source>
</evidence>
<comment type="caution">
    <text evidence="2">The sequence shown here is derived from an EMBL/GenBank/DDBJ whole genome shotgun (WGS) entry which is preliminary data.</text>
</comment>
<dbReference type="RefSeq" id="WP_398663122.1">
    <property type="nucleotide sequence ID" value="NZ_JBITDC010000036.1"/>
</dbReference>
<feature type="region of interest" description="Disordered" evidence="1">
    <location>
        <begin position="1"/>
        <end position="21"/>
    </location>
</feature>
<reference evidence="2 3" key="1">
    <citation type="submission" date="2024-10" db="EMBL/GenBank/DDBJ databases">
        <title>The Natural Products Discovery Center: Release of the First 8490 Sequenced Strains for Exploring Actinobacteria Biosynthetic Diversity.</title>
        <authorList>
            <person name="Kalkreuter E."/>
            <person name="Kautsar S.A."/>
            <person name="Yang D."/>
            <person name="Bader C.D."/>
            <person name="Teijaro C.N."/>
            <person name="Fluegel L."/>
            <person name="Davis C.M."/>
            <person name="Simpson J.R."/>
            <person name="Lauterbach L."/>
            <person name="Steele A.D."/>
            <person name="Gui C."/>
            <person name="Meng S."/>
            <person name="Li G."/>
            <person name="Viehrig K."/>
            <person name="Ye F."/>
            <person name="Su P."/>
            <person name="Kiefer A.F."/>
            <person name="Nichols A."/>
            <person name="Cepeda A.J."/>
            <person name="Yan W."/>
            <person name="Fan B."/>
            <person name="Jiang Y."/>
            <person name="Adhikari A."/>
            <person name="Zheng C.-J."/>
            <person name="Schuster L."/>
            <person name="Cowan T.M."/>
            <person name="Smanski M.J."/>
            <person name="Chevrette M.G."/>
            <person name="De Carvalho L.P.S."/>
            <person name="Shen B."/>
        </authorList>
    </citation>
    <scope>NUCLEOTIDE SEQUENCE [LARGE SCALE GENOMIC DNA]</scope>
    <source>
        <strain evidence="2 3">NPDC051599</strain>
    </source>
</reference>
<gene>
    <name evidence="2" type="ORF">ACIA8P_46695</name>
</gene>
<dbReference type="Proteomes" id="UP001612415">
    <property type="component" value="Unassembled WGS sequence"/>
</dbReference>
<keyword evidence="3" id="KW-1185">Reference proteome</keyword>
<evidence type="ECO:0000313" key="3">
    <source>
        <dbReference type="Proteomes" id="UP001612415"/>
    </source>
</evidence>
<evidence type="ECO:0000313" key="2">
    <source>
        <dbReference type="EMBL" id="MFI5681964.1"/>
    </source>
</evidence>
<proteinExistence type="predicted"/>
<accession>A0ABW7YIM2</accession>
<name>A0ABW7YIM2_STRCE</name>
<organism evidence="2 3">
    <name type="scientific">Streptomyces cellulosae</name>
    <dbReference type="NCBI Taxonomy" id="1968"/>
    <lineage>
        <taxon>Bacteria</taxon>
        <taxon>Bacillati</taxon>
        <taxon>Actinomycetota</taxon>
        <taxon>Actinomycetes</taxon>
        <taxon>Kitasatosporales</taxon>
        <taxon>Streptomycetaceae</taxon>
        <taxon>Streptomyces</taxon>
    </lineage>
</organism>
<dbReference type="EMBL" id="JBITDC010000036">
    <property type="protein sequence ID" value="MFI5681964.1"/>
    <property type="molecule type" value="Genomic_DNA"/>
</dbReference>
<feature type="region of interest" description="Disordered" evidence="1">
    <location>
        <begin position="119"/>
        <end position="143"/>
    </location>
</feature>
<sequence>MREGQAASGTGTVAPPPREDSTTARMISMVRSASAKVAQARQRLGDPRDLVEESPGLIGEVVGVAGAHARRLHRDTTREVRQLRADDDLPDPTCTGPRLRVVEEVLGGPVLVERGPAAHAQAVNCPPRSSRSTTSPPSECWPL</sequence>
<feature type="compositionally biased region" description="Low complexity" evidence="1">
    <location>
        <begin position="126"/>
        <end position="143"/>
    </location>
</feature>